<comment type="caution">
    <text evidence="1">The sequence shown here is derived from an EMBL/GenBank/DDBJ whole genome shotgun (WGS) entry which is preliminary data.</text>
</comment>
<organism evidence="1 2">
    <name type="scientific">Candidatus Ryanbacteria bacterium RIFCSPHIGHO2_01_FULL_48_27</name>
    <dbReference type="NCBI Taxonomy" id="1802115"/>
    <lineage>
        <taxon>Bacteria</taxon>
        <taxon>Candidatus Ryaniibacteriota</taxon>
    </lineage>
</organism>
<evidence type="ECO:0000313" key="1">
    <source>
        <dbReference type="EMBL" id="OGZ45065.1"/>
    </source>
</evidence>
<gene>
    <name evidence="1" type="ORF">A2756_05420</name>
</gene>
<accession>A0A1G2G492</accession>
<proteinExistence type="predicted"/>
<reference evidence="1 2" key="1">
    <citation type="journal article" date="2016" name="Nat. Commun.">
        <title>Thousands of microbial genomes shed light on interconnected biogeochemical processes in an aquifer system.</title>
        <authorList>
            <person name="Anantharaman K."/>
            <person name="Brown C.T."/>
            <person name="Hug L.A."/>
            <person name="Sharon I."/>
            <person name="Castelle C.J."/>
            <person name="Probst A.J."/>
            <person name="Thomas B.C."/>
            <person name="Singh A."/>
            <person name="Wilkins M.J."/>
            <person name="Karaoz U."/>
            <person name="Brodie E.L."/>
            <person name="Williams K.H."/>
            <person name="Hubbard S.S."/>
            <person name="Banfield J.F."/>
        </authorList>
    </citation>
    <scope>NUCLEOTIDE SEQUENCE [LARGE SCALE GENOMIC DNA]</scope>
</reference>
<evidence type="ECO:0000313" key="2">
    <source>
        <dbReference type="Proteomes" id="UP000177785"/>
    </source>
</evidence>
<dbReference type="EMBL" id="MHNL01000010">
    <property type="protein sequence ID" value="OGZ45065.1"/>
    <property type="molecule type" value="Genomic_DNA"/>
</dbReference>
<name>A0A1G2G492_9BACT</name>
<sequence>MWRRPFLAISTTFPAQAIELDSQIEQAINQSLKFLIGNSDFTKKDLLDPPSLFRSEWHVRHIILAFSRELSQSSKRKSQRLKAITRTLQARRIVAAAVPIIAFRCWLSTERIIIFKSDDRIAGIAQLVTF</sequence>
<dbReference type="Proteomes" id="UP000177785">
    <property type="component" value="Unassembled WGS sequence"/>
</dbReference>
<dbReference type="AlphaFoldDB" id="A0A1G2G492"/>
<protein>
    <submittedName>
        <fullName evidence="1">Uncharacterized protein</fullName>
    </submittedName>
</protein>